<evidence type="ECO:0000313" key="2">
    <source>
        <dbReference type="EMBL" id="NID17516.1"/>
    </source>
</evidence>
<dbReference type="RefSeq" id="WP_166701333.1">
    <property type="nucleotide sequence ID" value="NZ_JAAQTL010000004.1"/>
</dbReference>
<comment type="caution">
    <text evidence="2">The sequence shown here is derived from an EMBL/GenBank/DDBJ whole genome shotgun (WGS) entry which is preliminary data.</text>
</comment>
<sequence length="188" mass="20183">MSANQTVDPEDIAELIERCKLATTVSEFHGSLVGYISAGGRFPSGSLLDALQLEPDAAPNAEEQAMLVRLRHQTEAWLADTDLTFGPWLPEDDAPLAERAEGLAEWTRGFLGGFGLGGTGETAKSLSEDAREVLKDMATIAASEFELDEDVEGDEESLTEIEEFVRVGALLLHAEAGSRNAPANDTLH</sequence>
<dbReference type="SUPFAM" id="SSF101327">
    <property type="entry name" value="YgfB-like"/>
    <property type="match status" value="1"/>
</dbReference>
<accession>A0A7X5QY18</accession>
<evidence type="ECO:0000313" key="3">
    <source>
        <dbReference type="Proteomes" id="UP000518878"/>
    </source>
</evidence>
<dbReference type="GO" id="GO:0005829">
    <property type="term" value="C:cytosol"/>
    <property type="evidence" value="ECO:0007669"/>
    <property type="project" value="TreeGrafter"/>
</dbReference>
<reference evidence="2 3" key="1">
    <citation type="journal article" date="2006" name="Int. J. Syst. Evol. Microbiol.">
        <title>Dyella yeojuensis sp. nov., isolated from greenhouse soil in Korea.</title>
        <authorList>
            <person name="Kim B.Y."/>
            <person name="Weon H.Y."/>
            <person name="Lee K.H."/>
            <person name="Seok S.J."/>
            <person name="Kwon S.W."/>
            <person name="Go S.J."/>
            <person name="Stackebrandt E."/>
        </authorList>
    </citation>
    <scope>NUCLEOTIDE SEQUENCE [LARGE SCALE GENOMIC DNA]</scope>
    <source>
        <strain evidence="2 3">DSM 17673</strain>
    </source>
</reference>
<protein>
    <submittedName>
        <fullName evidence="2">UPF0149 family protein</fullName>
    </submittedName>
</protein>
<dbReference type="EMBL" id="JAAQTL010000004">
    <property type="protein sequence ID" value="NID17516.1"/>
    <property type="molecule type" value="Genomic_DNA"/>
</dbReference>
<dbReference type="Gene3D" id="1.20.120.740">
    <property type="entry name" value="YgfB uncharacterised protein family UPF0149, PF03695"/>
    <property type="match status" value="1"/>
</dbReference>
<organism evidence="2 3">
    <name type="scientific">Luteibacter yeojuensis</name>
    <dbReference type="NCBI Taxonomy" id="345309"/>
    <lineage>
        <taxon>Bacteria</taxon>
        <taxon>Pseudomonadati</taxon>
        <taxon>Pseudomonadota</taxon>
        <taxon>Gammaproteobacteria</taxon>
        <taxon>Lysobacterales</taxon>
        <taxon>Rhodanobacteraceae</taxon>
        <taxon>Luteibacter</taxon>
    </lineage>
</organism>
<gene>
    <name evidence="2" type="ORF">HBF32_18740</name>
</gene>
<comment type="similarity">
    <text evidence="1">Belongs to the UPF0149 family.</text>
</comment>
<dbReference type="InterPro" id="IPR036255">
    <property type="entry name" value="YgfB-like_sf"/>
</dbReference>
<dbReference type="PANTHER" id="PTHR37528:SF1">
    <property type="entry name" value="UPF0149 PROTEIN YGFB"/>
    <property type="match status" value="1"/>
</dbReference>
<name>A0A7X5QY18_9GAMM</name>
<dbReference type="InterPro" id="IPR011978">
    <property type="entry name" value="YgfB-like"/>
</dbReference>
<dbReference type="Pfam" id="PF03695">
    <property type="entry name" value="UPF0149"/>
    <property type="match status" value="1"/>
</dbReference>
<dbReference type="PANTHER" id="PTHR37528">
    <property type="entry name" value="UPF0149 PROTEIN YGFB"/>
    <property type="match status" value="1"/>
</dbReference>
<proteinExistence type="inferred from homology"/>
<evidence type="ECO:0000256" key="1">
    <source>
        <dbReference type="ARBA" id="ARBA00038308"/>
    </source>
</evidence>
<dbReference type="Proteomes" id="UP000518878">
    <property type="component" value="Unassembled WGS sequence"/>
</dbReference>
<dbReference type="AlphaFoldDB" id="A0A7X5QY18"/>
<keyword evidence="3" id="KW-1185">Reference proteome</keyword>